<protein>
    <submittedName>
        <fullName evidence="3">VanZ family protein</fullName>
    </submittedName>
</protein>
<organism evidence="3 4">
    <name type="scientific">Pelagicoccus albus</name>
    <dbReference type="NCBI Taxonomy" id="415222"/>
    <lineage>
        <taxon>Bacteria</taxon>
        <taxon>Pseudomonadati</taxon>
        <taxon>Verrucomicrobiota</taxon>
        <taxon>Opitutia</taxon>
        <taxon>Puniceicoccales</taxon>
        <taxon>Pelagicoccaceae</taxon>
        <taxon>Pelagicoccus</taxon>
    </lineage>
</organism>
<feature type="domain" description="VanZ-like" evidence="2">
    <location>
        <begin position="259"/>
        <end position="342"/>
    </location>
</feature>
<evidence type="ECO:0000313" key="4">
    <source>
        <dbReference type="Proteomes" id="UP000526501"/>
    </source>
</evidence>
<keyword evidence="1" id="KW-1133">Transmembrane helix</keyword>
<sequence length="350" mass="39598">MALQPTFRRSVLAVVVFVTLCFGWWPFNFFTSNDVRYDQAEDALVFNEGVGAGDRSARGIAFCAETLDTTSWHGITLEIELKAKSHARSGLAVFLEFFDGEDELPALLVSQWQDHLAIRSRRDRSAVSRGYSEIGHRDLFDGQSFKRLFLSSELNRTDLYVDGKLVESRRDFPLLGKDNKFIGRLLIGNSADGTNPFIGEIRRVAVYDSFYADGTDSFAAAKPVLDFDMSRGLLPLSLSIPDQFELVKREFFNSKRMEQLTTEEYTRDIVINTLGFIPVGICFASMGRRRFRSSLRVFLFVGIASFSLSMMIEWGQGYLAHRDSSQLDVLLNTVSGTIAVLVPRRWILFL</sequence>
<evidence type="ECO:0000256" key="1">
    <source>
        <dbReference type="SAM" id="Phobius"/>
    </source>
</evidence>
<keyword evidence="1" id="KW-0472">Membrane</keyword>
<gene>
    <name evidence="3" type="ORF">H5P27_16455</name>
</gene>
<dbReference type="RefSeq" id="WP_185661517.1">
    <property type="nucleotide sequence ID" value="NZ_CAWPOO010000013.1"/>
</dbReference>
<evidence type="ECO:0000313" key="3">
    <source>
        <dbReference type="EMBL" id="MBC2607646.1"/>
    </source>
</evidence>
<proteinExistence type="predicted"/>
<dbReference type="Proteomes" id="UP000526501">
    <property type="component" value="Unassembled WGS sequence"/>
</dbReference>
<comment type="caution">
    <text evidence="3">The sequence shown here is derived from an EMBL/GenBank/DDBJ whole genome shotgun (WGS) entry which is preliminary data.</text>
</comment>
<dbReference type="Pfam" id="PF04892">
    <property type="entry name" value="VanZ"/>
    <property type="match status" value="1"/>
</dbReference>
<feature type="transmembrane region" description="Helical" evidence="1">
    <location>
        <begin position="329"/>
        <end position="347"/>
    </location>
</feature>
<dbReference type="AlphaFoldDB" id="A0A7X1B8J6"/>
<dbReference type="InterPro" id="IPR013320">
    <property type="entry name" value="ConA-like_dom_sf"/>
</dbReference>
<evidence type="ECO:0000259" key="2">
    <source>
        <dbReference type="Pfam" id="PF04892"/>
    </source>
</evidence>
<dbReference type="InterPro" id="IPR006976">
    <property type="entry name" value="VanZ-like"/>
</dbReference>
<feature type="transmembrane region" description="Helical" evidence="1">
    <location>
        <begin position="298"/>
        <end position="317"/>
    </location>
</feature>
<keyword evidence="1" id="KW-0812">Transmembrane</keyword>
<accession>A0A7X1B8J6</accession>
<dbReference type="EMBL" id="JACHVC010000013">
    <property type="protein sequence ID" value="MBC2607646.1"/>
    <property type="molecule type" value="Genomic_DNA"/>
</dbReference>
<reference evidence="3 4" key="1">
    <citation type="submission" date="2020-07" db="EMBL/GenBank/DDBJ databases">
        <authorList>
            <person name="Feng X."/>
        </authorList>
    </citation>
    <scope>NUCLEOTIDE SEQUENCE [LARGE SCALE GENOMIC DNA]</scope>
    <source>
        <strain evidence="3 4">JCM23202</strain>
    </source>
</reference>
<name>A0A7X1B8J6_9BACT</name>
<keyword evidence="4" id="KW-1185">Reference proteome</keyword>
<dbReference type="SUPFAM" id="SSF49899">
    <property type="entry name" value="Concanavalin A-like lectins/glucanases"/>
    <property type="match status" value="1"/>
</dbReference>